<dbReference type="PANTHER" id="PTHR45398">
    <property type="match status" value="1"/>
</dbReference>
<dbReference type="GeneID" id="42306989"/>
<evidence type="ECO:0000313" key="12">
    <source>
        <dbReference type="EMBL" id="SDJ63669.1"/>
    </source>
</evidence>
<dbReference type="SUPFAM" id="SSF52777">
    <property type="entry name" value="CoA-dependent acyltransferases"/>
    <property type="match status" value="2"/>
</dbReference>
<comment type="similarity">
    <text evidence="2">Belongs to the ATP-dependent AMP-binding enzyme family.</text>
</comment>
<dbReference type="GO" id="GO:0016874">
    <property type="term" value="F:ligase activity"/>
    <property type="evidence" value="ECO:0007669"/>
    <property type="project" value="UniProtKB-KW"/>
</dbReference>
<dbReference type="Gene3D" id="1.10.1200.10">
    <property type="entry name" value="ACP-like"/>
    <property type="match status" value="1"/>
</dbReference>
<dbReference type="PROSITE" id="PS00455">
    <property type="entry name" value="AMP_BINDING"/>
    <property type="match status" value="1"/>
</dbReference>
<dbReference type="Gene3D" id="3.30.559.30">
    <property type="entry name" value="Nonribosomal peptide synthetase, condensation domain"/>
    <property type="match status" value="1"/>
</dbReference>
<dbReference type="Proteomes" id="UP000182836">
    <property type="component" value="Unassembled WGS sequence"/>
</dbReference>
<evidence type="ECO:0000256" key="4">
    <source>
        <dbReference type="ARBA" id="ARBA00022553"/>
    </source>
</evidence>
<accession>A0A0M0H4M2</accession>
<dbReference type="AlphaFoldDB" id="A0A0M0H4M2"/>
<dbReference type="PROSITE" id="PS00012">
    <property type="entry name" value="PHOSPHOPANTETHEINE"/>
    <property type="match status" value="1"/>
</dbReference>
<evidence type="ECO:0000256" key="1">
    <source>
        <dbReference type="ARBA" id="ARBA00001957"/>
    </source>
</evidence>
<proteinExistence type="inferred from homology"/>
<keyword evidence="6" id="KW-0045">Antibiotic biosynthesis</keyword>
<dbReference type="Proteomes" id="UP000037269">
    <property type="component" value="Unassembled WGS sequence"/>
</dbReference>
<evidence type="ECO:0000256" key="2">
    <source>
        <dbReference type="ARBA" id="ARBA00006432"/>
    </source>
</evidence>
<dbReference type="CDD" id="cd19534">
    <property type="entry name" value="E_NRPS"/>
    <property type="match status" value="1"/>
</dbReference>
<dbReference type="InterPro" id="IPR010071">
    <property type="entry name" value="AA_adenyl_dom"/>
</dbReference>
<dbReference type="InterPro" id="IPR020845">
    <property type="entry name" value="AMP-binding_CS"/>
</dbReference>
<evidence type="ECO:0000313" key="14">
    <source>
        <dbReference type="Proteomes" id="UP000182836"/>
    </source>
</evidence>
<dbReference type="PANTHER" id="PTHR45398:SF1">
    <property type="entry name" value="ENZYME, PUTATIVE (JCVI)-RELATED"/>
    <property type="match status" value="1"/>
</dbReference>
<dbReference type="EMBL" id="FNED01000023">
    <property type="protein sequence ID" value="SDJ63669.1"/>
    <property type="molecule type" value="Genomic_DNA"/>
</dbReference>
<dbReference type="SUPFAM" id="SSF56801">
    <property type="entry name" value="Acetyl-CoA synthetase-like"/>
    <property type="match status" value="1"/>
</dbReference>
<dbReference type="Gene3D" id="3.30.300.30">
    <property type="match status" value="1"/>
</dbReference>
<dbReference type="CDD" id="cd17655">
    <property type="entry name" value="A_NRPS_Bac"/>
    <property type="match status" value="1"/>
</dbReference>
<dbReference type="InterPro" id="IPR000873">
    <property type="entry name" value="AMP-dep_synth/lig_dom"/>
</dbReference>
<protein>
    <submittedName>
        <fullName evidence="11">Phenylalanine racemase</fullName>
    </submittedName>
    <submittedName>
        <fullName evidence="12">Tyrocidine synthetase-1</fullName>
    </submittedName>
</protein>
<evidence type="ECO:0000256" key="6">
    <source>
        <dbReference type="ARBA" id="ARBA00023194"/>
    </source>
</evidence>
<sequence length="1098" mass="126632">MLNSSKSILIHAQNKNGTHEEEQYLFAVNNTKAEYPRDKTIHQLFEEQVSKRPNNVAIVCENEQLTYHELNVKANQLARIFIEKGIGKDTLVGIMMEKSIDLFIGILAVLKAGGAYVPIDIEYPKERIQYILDDSQARMLLTQKHLVHLIHNIQFNGQVEIFEEDTIKIREGTNLHVPSKSTDLAYVIYTSGTTGNPKGTMLEHKGISNLKVFFENSLNVTEKDRIGQFASISFDASVWEMFMALLTGASLYIILKDTINDFVKFEQYINQKEITVITLPPTYVVHLDPERILSIQTLITAGSATSPSLVNKWKEKVTYINAYGPTETTICATTWVATKETIGHSVPIGAPIQNTQIYIVDENLQLKSVGEAGELCIGGEGLARGYWKRPELTSQKFVDNPFVPGEKLYKTGDQARWLSDGNIEYLGRIDNQVKIRGHRVELEEVESILLKHMYISETAVSVHKDHQEQPYLCAYFVSEKHIPLEQLRQFSSEELPTYMIPSYFIQLDKMPLTSNGKIDRKQLPEPDLTFGMRVDYEAPRNEIEETLVTIWQDVLGIEKIGIKDNFYALGGDSIKAIQVAARLHSYQLKLETKDLLKYPTIDQLVHYIKDSKRRSEQGIVEGEIGLTPIQHWFFEQQFTNMHHWNQSYMLYRPNGFDKEILLRVFNKIVEHHDALRMIYKHHNGKIVQINRGLEGTLFDFYTFDLTANDNEQQVICEESARLQNSINLEVGPLVKIALFHTQNGDHLFMAIHHLVVDGISWRILFEDLATAYEQAMHQQTIALPEKTDSFKDWSIELEKYANSELFLEEAEYWHHLNYYTENVQIKKDYVTMNNKQKNIRYVGMELTIEETEKLLKNVNKAYRTEINDILLTALGFALKEWADIDKIVINLEGHGREEILEQMNIARTVGWFTSQYPVVLDMQKSDDLSYQIKLMKENLRRIPNKGIGYEIFKYLTTEYLRPVLPFTLKPEINFNYLGQFDTDVKTELFTRSPYSMGNSLGPDGKNNLSPEGESYFVLNINGFIEEGKLHITFSYNEQQYKEDTIQQLSRSYKQHLLAIIEHCVQKEDTELTPSDFSFKELELEEMDDIFDLLADSLT</sequence>
<dbReference type="GO" id="GO:0017000">
    <property type="term" value="P:antibiotic biosynthetic process"/>
    <property type="evidence" value="ECO:0007669"/>
    <property type="project" value="UniProtKB-KW"/>
</dbReference>
<dbReference type="FunFam" id="1.10.1200.10:FF:000005">
    <property type="entry name" value="Nonribosomal peptide synthetase 1"/>
    <property type="match status" value="1"/>
</dbReference>
<dbReference type="GO" id="GO:0008610">
    <property type="term" value="P:lipid biosynthetic process"/>
    <property type="evidence" value="ECO:0007669"/>
    <property type="project" value="UniProtKB-ARBA"/>
</dbReference>
<dbReference type="FunFam" id="3.30.300.30:FF:000010">
    <property type="entry name" value="Enterobactin synthetase component F"/>
    <property type="match status" value="1"/>
</dbReference>
<keyword evidence="4" id="KW-0597">Phosphoprotein</keyword>
<evidence type="ECO:0000256" key="3">
    <source>
        <dbReference type="ARBA" id="ARBA00022450"/>
    </source>
</evidence>
<keyword evidence="7" id="KW-0511">Multifunctional enzyme</keyword>
<evidence type="ECO:0000313" key="13">
    <source>
        <dbReference type="Proteomes" id="UP000037269"/>
    </source>
</evidence>
<dbReference type="GO" id="GO:0043041">
    <property type="term" value="P:amino acid activation for nonribosomal peptide biosynthetic process"/>
    <property type="evidence" value="ECO:0007669"/>
    <property type="project" value="UniProtKB-ARBA"/>
</dbReference>
<dbReference type="PATRIC" id="fig|47500.9.peg.5075"/>
<dbReference type="InterPro" id="IPR045851">
    <property type="entry name" value="AMP-bd_C_sf"/>
</dbReference>
<gene>
    <name evidence="11" type="ORF">AF333_17650</name>
    <name evidence="12" type="ORF">SAMN04487909_12322</name>
</gene>
<dbReference type="SMR" id="A0A0M0H4M2"/>
<dbReference type="Gene3D" id="3.30.559.10">
    <property type="entry name" value="Chloramphenicol acetyltransferase-like domain"/>
    <property type="match status" value="1"/>
</dbReference>
<evidence type="ECO:0000256" key="9">
    <source>
        <dbReference type="ARBA" id="ARBA00062135"/>
    </source>
</evidence>
<dbReference type="FunFam" id="2.30.38.10:FF:000001">
    <property type="entry name" value="Non-ribosomal peptide synthetase PvdI"/>
    <property type="match status" value="1"/>
</dbReference>
<dbReference type="PROSITE" id="PS50075">
    <property type="entry name" value="CARRIER"/>
    <property type="match status" value="1"/>
</dbReference>
<dbReference type="InterPro" id="IPR010060">
    <property type="entry name" value="NRPS_synth"/>
</dbReference>
<dbReference type="Pfam" id="PF00550">
    <property type="entry name" value="PP-binding"/>
    <property type="match status" value="1"/>
</dbReference>
<dbReference type="InterPro" id="IPR025110">
    <property type="entry name" value="AMP-bd_C"/>
</dbReference>
<evidence type="ECO:0000256" key="7">
    <source>
        <dbReference type="ARBA" id="ARBA00023268"/>
    </source>
</evidence>
<dbReference type="InterPro" id="IPR036736">
    <property type="entry name" value="ACP-like_sf"/>
</dbReference>
<evidence type="ECO:0000256" key="5">
    <source>
        <dbReference type="ARBA" id="ARBA00022598"/>
    </source>
</evidence>
<name>A0A0M0H4M2_ANEMI</name>
<dbReference type="OrthoDB" id="9765680at2"/>
<keyword evidence="13" id="KW-1185">Reference proteome</keyword>
<dbReference type="FunFam" id="3.40.50.980:FF:000001">
    <property type="entry name" value="Non-ribosomal peptide synthetase"/>
    <property type="match status" value="1"/>
</dbReference>
<evidence type="ECO:0000259" key="10">
    <source>
        <dbReference type="PROSITE" id="PS50075"/>
    </source>
</evidence>
<feature type="domain" description="Carrier" evidence="10">
    <location>
        <begin position="538"/>
        <end position="612"/>
    </location>
</feature>
<evidence type="ECO:0000256" key="8">
    <source>
        <dbReference type="ARBA" id="ARBA00060608"/>
    </source>
</evidence>
<dbReference type="SUPFAM" id="SSF47336">
    <property type="entry name" value="ACP-like"/>
    <property type="match status" value="1"/>
</dbReference>
<dbReference type="InterPro" id="IPR001242">
    <property type="entry name" value="Condensation_dom"/>
</dbReference>
<organism evidence="11 13">
    <name type="scientific">Aneurinibacillus migulanus</name>
    <name type="common">Bacillus migulanus</name>
    <dbReference type="NCBI Taxonomy" id="47500"/>
    <lineage>
        <taxon>Bacteria</taxon>
        <taxon>Bacillati</taxon>
        <taxon>Bacillota</taxon>
        <taxon>Bacilli</taxon>
        <taxon>Bacillales</taxon>
        <taxon>Paenibacillaceae</taxon>
        <taxon>Aneurinibacillus group</taxon>
        <taxon>Aneurinibacillus</taxon>
    </lineage>
</organism>
<dbReference type="Pfam" id="PF00501">
    <property type="entry name" value="AMP-binding"/>
    <property type="match status" value="1"/>
</dbReference>
<dbReference type="EMBL" id="LGUG01000004">
    <property type="protein sequence ID" value="KON97029.1"/>
    <property type="molecule type" value="Genomic_DNA"/>
</dbReference>
<comment type="pathway">
    <text evidence="8">Antibiotic biosynthesis; gramicidin S biosynthesis.</text>
</comment>
<dbReference type="Pfam" id="PF00668">
    <property type="entry name" value="Condensation"/>
    <property type="match status" value="1"/>
</dbReference>
<dbReference type="InterPro" id="IPR009081">
    <property type="entry name" value="PP-bd_ACP"/>
</dbReference>
<evidence type="ECO:0000313" key="11">
    <source>
        <dbReference type="EMBL" id="KON97029.1"/>
    </source>
</evidence>
<reference evidence="12 14" key="2">
    <citation type="submission" date="2016-10" db="EMBL/GenBank/DDBJ databases">
        <authorList>
            <person name="de Groot N.N."/>
        </authorList>
    </citation>
    <scope>NUCLEOTIDE SEQUENCE [LARGE SCALE GENOMIC DNA]</scope>
    <source>
        <strain evidence="12 14">DSM 2895</strain>
    </source>
</reference>
<dbReference type="RefSeq" id="WP_043064678.1">
    <property type="nucleotide sequence ID" value="NZ_BJOA01000132.1"/>
</dbReference>
<dbReference type="InterPro" id="IPR023213">
    <property type="entry name" value="CAT-like_dom_sf"/>
</dbReference>
<dbReference type="Gene3D" id="3.40.50.980">
    <property type="match status" value="2"/>
</dbReference>
<keyword evidence="5" id="KW-0436">Ligase</keyword>
<dbReference type="Pfam" id="PF13193">
    <property type="entry name" value="AMP-binding_C"/>
    <property type="match status" value="1"/>
</dbReference>
<dbReference type="NCBIfam" id="TIGR01733">
    <property type="entry name" value="AA-adenyl-dom"/>
    <property type="match status" value="1"/>
</dbReference>
<dbReference type="GO" id="GO:0044550">
    <property type="term" value="P:secondary metabolite biosynthetic process"/>
    <property type="evidence" value="ECO:0007669"/>
    <property type="project" value="UniProtKB-ARBA"/>
</dbReference>
<dbReference type="NCBIfam" id="TIGR01720">
    <property type="entry name" value="NRPS-para261"/>
    <property type="match status" value="1"/>
</dbReference>
<dbReference type="InterPro" id="IPR006162">
    <property type="entry name" value="Ppantetheine_attach_site"/>
</dbReference>
<reference evidence="11 13" key="1">
    <citation type="submission" date="2015-07" db="EMBL/GenBank/DDBJ databases">
        <title>Fjat-14205 dsm 2895.</title>
        <authorList>
            <person name="Liu B."/>
            <person name="Wang J."/>
            <person name="Zhu Y."/>
            <person name="Liu G."/>
            <person name="Chen Q."/>
            <person name="Chen Z."/>
            <person name="Lan J."/>
            <person name="Che J."/>
            <person name="Ge C."/>
            <person name="Shi H."/>
            <person name="Pan Z."/>
            <person name="Liu X."/>
        </authorList>
    </citation>
    <scope>NUCLEOTIDE SEQUENCE [LARGE SCALE GENOMIC DNA]</scope>
    <source>
        <strain evidence="11 13">DSM 2895</strain>
    </source>
</reference>
<dbReference type="FunFam" id="3.40.50.12780:FF:000012">
    <property type="entry name" value="Non-ribosomal peptide synthetase"/>
    <property type="match status" value="1"/>
</dbReference>
<comment type="cofactor">
    <cofactor evidence="1">
        <name>pantetheine 4'-phosphate</name>
        <dbReference type="ChEBI" id="CHEBI:47942"/>
    </cofactor>
</comment>
<keyword evidence="3" id="KW-0596">Phosphopantetheine</keyword>
<comment type="subunit">
    <text evidence="9">Large multienzyme complex of GrsA and GrsB.</text>
</comment>
<dbReference type="Gene3D" id="2.30.38.10">
    <property type="entry name" value="Luciferase, Domain 3"/>
    <property type="match status" value="1"/>
</dbReference>